<evidence type="ECO:0000256" key="1">
    <source>
        <dbReference type="ARBA" id="ARBA00022631"/>
    </source>
</evidence>
<organism evidence="3 4">
    <name type="scientific">Nocardia panacis</name>
    <dbReference type="NCBI Taxonomy" id="2340916"/>
    <lineage>
        <taxon>Bacteria</taxon>
        <taxon>Bacillati</taxon>
        <taxon>Actinomycetota</taxon>
        <taxon>Actinomycetes</taxon>
        <taxon>Mycobacteriales</taxon>
        <taxon>Nocardiaceae</taxon>
        <taxon>Nocardia</taxon>
    </lineage>
</organism>
<sequence length="106" mass="11811">MLMHRGIGLDRFNELPRGRAVHALYGCCCNVTWAECLADARPFTDRAALLATADVELLALSQSDLERAFDGLAHERVREHGCAELARHTRARIDEMLGPAEGYPDY</sequence>
<evidence type="ECO:0000313" key="4">
    <source>
        <dbReference type="Proteomes" id="UP000266677"/>
    </source>
</evidence>
<keyword evidence="1" id="KW-0659">Purine metabolism</keyword>
<feature type="domain" description="Oxo-4-hydroxy-4-carboxy-5-ureidoimidazoline decarboxylase" evidence="2">
    <location>
        <begin position="13"/>
        <end position="70"/>
    </location>
</feature>
<protein>
    <submittedName>
        <fullName evidence="3">OHCU decarboxylase</fullName>
    </submittedName>
</protein>
<dbReference type="Gene3D" id="1.10.3330.10">
    <property type="entry name" value="Oxo-4-hydroxy-4-carboxy-5-ureidoimidazoline decarboxylase"/>
    <property type="match status" value="1"/>
</dbReference>
<reference evidence="3 4" key="1">
    <citation type="submission" date="2018-09" db="EMBL/GenBank/DDBJ databases">
        <title>YIM PH21274 draft genome.</title>
        <authorList>
            <person name="Miao C."/>
        </authorList>
    </citation>
    <scope>NUCLEOTIDE SEQUENCE [LARGE SCALE GENOMIC DNA]</scope>
    <source>
        <strain evidence="3 4">YIM PH 21724</strain>
    </source>
</reference>
<name>A0A3A4K0Z4_9NOCA</name>
<comment type="caution">
    <text evidence="3">The sequence shown here is derived from an EMBL/GenBank/DDBJ whole genome shotgun (WGS) entry which is preliminary data.</text>
</comment>
<dbReference type="GO" id="GO:0006144">
    <property type="term" value="P:purine nucleobase metabolic process"/>
    <property type="evidence" value="ECO:0007669"/>
    <property type="project" value="UniProtKB-KW"/>
</dbReference>
<gene>
    <name evidence="3" type="ORF">D5S18_06320</name>
</gene>
<dbReference type="InterPro" id="IPR018020">
    <property type="entry name" value="OHCU_decarboxylase"/>
</dbReference>
<keyword evidence="4" id="KW-1185">Reference proteome</keyword>
<evidence type="ECO:0000313" key="3">
    <source>
        <dbReference type="EMBL" id="RJO77903.1"/>
    </source>
</evidence>
<dbReference type="OrthoDB" id="5243781at2"/>
<dbReference type="AlphaFoldDB" id="A0A3A4K0Z4"/>
<dbReference type="Pfam" id="PF09349">
    <property type="entry name" value="OHCU_decarbox"/>
    <property type="match status" value="1"/>
</dbReference>
<proteinExistence type="predicted"/>
<dbReference type="SUPFAM" id="SSF158694">
    <property type="entry name" value="UraD-Like"/>
    <property type="match status" value="1"/>
</dbReference>
<evidence type="ECO:0000259" key="2">
    <source>
        <dbReference type="Pfam" id="PF09349"/>
    </source>
</evidence>
<dbReference type="EMBL" id="QZFU01000014">
    <property type="protein sequence ID" value="RJO77903.1"/>
    <property type="molecule type" value="Genomic_DNA"/>
</dbReference>
<dbReference type="InterPro" id="IPR036778">
    <property type="entry name" value="OHCU_decarboxylase_sf"/>
</dbReference>
<dbReference type="Proteomes" id="UP000266677">
    <property type="component" value="Unassembled WGS sequence"/>
</dbReference>
<dbReference type="RefSeq" id="WP_120038884.1">
    <property type="nucleotide sequence ID" value="NZ_QZFU01000014.1"/>
</dbReference>
<accession>A0A3A4K0Z4</accession>